<proteinExistence type="predicted"/>
<accession>A0AAV4MW68</accession>
<gene>
    <name evidence="1" type="ORF">CEXT_70911</name>
</gene>
<name>A0AAV4MW68_CAEEX</name>
<dbReference type="AlphaFoldDB" id="A0AAV4MW68"/>
<dbReference type="EMBL" id="BPLR01002694">
    <property type="protein sequence ID" value="GIX76777.1"/>
    <property type="molecule type" value="Genomic_DNA"/>
</dbReference>
<evidence type="ECO:0000313" key="1">
    <source>
        <dbReference type="EMBL" id="GIX76777.1"/>
    </source>
</evidence>
<protein>
    <submittedName>
        <fullName evidence="1">Uncharacterized protein</fullName>
    </submittedName>
</protein>
<reference evidence="1 2" key="1">
    <citation type="submission" date="2021-06" db="EMBL/GenBank/DDBJ databases">
        <title>Caerostris extrusa draft genome.</title>
        <authorList>
            <person name="Kono N."/>
            <person name="Arakawa K."/>
        </authorList>
    </citation>
    <scope>NUCLEOTIDE SEQUENCE [LARGE SCALE GENOMIC DNA]</scope>
</reference>
<evidence type="ECO:0000313" key="2">
    <source>
        <dbReference type="Proteomes" id="UP001054945"/>
    </source>
</evidence>
<comment type="caution">
    <text evidence="1">The sequence shown here is derived from an EMBL/GenBank/DDBJ whole genome shotgun (WGS) entry which is preliminary data.</text>
</comment>
<organism evidence="1 2">
    <name type="scientific">Caerostris extrusa</name>
    <name type="common">Bark spider</name>
    <name type="synonym">Caerostris bankana</name>
    <dbReference type="NCBI Taxonomy" id="172846"/>
    <lineage>
        <taxon>Eukaryota</taxon>
        <taxon>Metazoa</taxon>
        <taxon>Ecdysozoa</taxon>
        <taxon>Arthropoda</taxon>
        <taxon>Chelicerata</taxon>
        <taxon>Arachnida</taxon>
        <taxon>Araneae</taxon>
        <taxon>Araneomorphae</taxon>
        <taxon>Entelegynae</taxon>
        <taxon>Araneoidea</taxon>
        <taxon>Araneidae</taxon>
        <taxon>Caerostris</taxon>
    </lineage>
</organism>
<dbReference type="Proteomes" id="UP001054945">
    <property type="component" value="Unassembled WGS sequence"/>
</dbReference>
<keyword evidence="2" id="KW-1185">Reference proteome</keyword>
<sequence>MINRDIKEERKKEKKKAHWEEFCGNPVSDGGIHRLLDDRLPCRPEEKFSQPPPRKECKDLGRRKHGRWKNLRKFFEMYAR</sequence>